<dbReference type="EMBL" id="BMYQ01000007">
    <property type="protein sequence ID" value="GGW34982.1"/>
    <property type="molecule type" value="Genomic_DNA"/>
</dbReference>
<dbReference type="PROSITE" id="PS50932">
    <property type="entry name" value="HTH_LACI_2"/>
    <property type="match status" value="1"/>
</dbReference>
<dbReference type="InterPro" id="IPR046335">
    <property type="entry name" value="LacI/GalR-like_sensor"/>
</dbReference>
<dbReference type="CDD" id="cd06284">
    <property type="entry name" value="PBP1_LacI-like"/>
    <property type="match status" value="1"/>
</dbReference>
<reference evidence="5" key="1">
    <citation type="journal article" date="2014" name="Int. J. Syst. Evol. Microbiol.">
        <title>Complete genome sequence of Corynebacterium casei LMG S-19264T (=DSM 44701T), isolated from a smear-ripened cheese.</title>
        <authorList>
            <consortium name="US DOE Joint Genome Institute (JGI-PGF)"/>
            <person name="Walter F."/>
            <person name="Albersmeier A."/>
            <person name="Kalinowski J."/>
            <person name="Ruckert C."/>
        </authorList>
    </citation>
    <scope>NUCLEOTIDE SEQUENCE</scope>
    <source>
        <strain evidence="5">KCTC 23714</strain>
    </source>
</reference>
<dbReference type="SUPFAM" id="SSF53822">
    <property type="entry name" value="Periplasmic binding protein-like I"/>
    <property type="match status" value="1"/>
</dbReference>
<evidence type="ECO:0000259" key="4">
    <source>
        <dbReference type="PROSITE" id="PS50932"/>
    </source>
</evidence>
<reference evidence="5" key="2">
    <citation type="submission" date="2020-09" db="EMBL/GenBank/DDBJ databases">
        <authorList>
            <person name="Sun Q."/>
            <person name="Kim S."/>
        </authorList>
    </citation>
    <scope>NUCLEOTIDE SEQUENCE</scope>
    <source>
        <strain evidence="5">KCTC 23714</strain>
    </source>
</reference>
<dbReference type="CDD" id="cd01392">
    <property type="entry name" value="HTH_LacI"/>
    <property type="match status" value="1"/>
</dbReference>
<protein>
    <submittedName>
        <fullName evidence="5">LacI family transcriptional regulator</fullName>
    </submittedName>
</protein>
<proteinExistence type="predicted"/>
<dbReference type="PROSITE" id="PS00356">
    <property type="entry name" value="HTH_LACI_1"/>
    <property type="match status" value="1"/>
</dbReference>
<dbReference type="Gene3D" id="3.40.50.2300">
    <property type="match status" value="2"/>
</dbReference>
<comment type="caution">
    <text evidence="5">The sequence shown here is derived from an EMBL/GenBank/DDBJ whole genome shotgun (WGS) entry which is preliminary data.</text>
</comment>
<dbReference type="SUPFAM" id="SSF47413">
    <property type="entry name" value="lambda repressor-like DNA-binding domains"/>
    <property type="match status" value="1"/>
</dbReference>
<dbReference type="PANTHER" id="PTHR30146">
    <property type="entry name" value="LACI-RELATED TRANSCRIPTIONAL REPRESSOR"/>
    <property type="match status" value="1"/>
</dbReference>
<evidence type="ECO:0000313" key="5">
    <source>
        <dbReference type="EMBL" id="GGW34982.1"/>
    </source>
</evidence>
<feature type="domain" description="HTH lacI-type" evidence="4">
    <location>
        <begin position="1"/>
        <end position="54"/>
    </location>
</feature>
<dbReference type="Pfam" id="PF13377">
    <property type="entry name" value="Peripla_BP_3"/>
    <property type="match status" value="1"/>
</dbReference>
<dbReference type="PANTHER" id="PTHR30146:SF109">
    <property type="entry name" value="HTH-TYPE TRANSCRIPTIONAL REGULATOR GALS"/>
    <property type="match status" value="1"/>
</dbReference>
<keyword evidence="1" id="KW-0805">Transcription regulation</keyword>
<gene>
    <name evidence="5" type="ORF">GCM10011452_24370</name>
</gene>
<organism evidence="5 6">
    <name type="scientific">Gemmobacter lanyuensis</name>
    <dbReference type="NCBI Taxonomy" id="1054497"/>
    <lineage>
        <taxon>Bacteria</taxon>
        <taxon>Pseudomonadati</taxon>
        <taxon>Pseudomonadota</taxon>
        <taxon>Alphaproteobacteria</taxon>
        <taxon>Rhodobacterales</taxon>
        <taxon>Paracoccaceae</taxon>
        <taxon>Gemmobacter</taxon>
    </lineage>
</organism>
<dbReference type="RefSeq" id="WP_308429875.1">
    <property type="nucleotide sequence ID" value="NZ_BMYQ01000007.1"/>
</dbReference>
<dbReference type="SMART" id="SM00354">
    <property type="entry name" value="HTH_LACI"/>
    <property type="match status" value="1"/>
</dbReference>
<dbReference type="InterPro" id="IPR000843">
    <property type="entry name" value="HTH_LacI"/>
</dbReference>
<dbReference type="InterPro" id="IPR010982">
    <property type="entry name" value="Lambda_DNA-bd_dom_sf"/>
</dbReference>
<dbReference type="GO" id="GO:0003700">
    <property type="term" value="F:DNA-binding transcription factor activity"/>
    <property type="evidence" value="ECO:0007669"/>
    <property type="project" value="TreeGrafter"/>
</dbReference>
<evidence type="ECO:0000256" key="3">
    <source>
        <dbReference type="ARBA" id="ARBA00023163"/>
    </source>
</evidence>
<dbReference type="InterPro" id="IPR028082">
    <property type="entry name" value="Peripla_BP_I"/>
</dbReference>
<evidence type="ECO:0000256" key="2">
    <source>
        <dbReference type="ARBA" id="ARBA00023125"/>
    </source>
</evidence>
<dbReference type="Pfam" id="PF00356">
    <property type="entry name" value="LacI"/>
    <property type="match status" value="1"/>
</dbReference>
<evidence type="ECO:0000256" key="1">
    <source>
        <dbReference type="ARBA" id="ARBA00023015"/>
    </source>
</evidence>
<dbReference type="AlphaFoldDB" id="A0A918IYV5"/>
<evidence type="ECO:0000313" key="6">
    <source>
        <dbReference type="Proteomes" id="UP000628984"/>
    </source>
</evidence>
<dbReference type="Proteomes" id="UP000628984">
    <property type="component" value="Unassembled WGS sequence"/>
</dbReference>
<dbReference type="GO" id="GO:0000976">
    <property type="term" value="F:transcription cis-regulatory region binding"/>
    <property type="evidence" value="ECO:0007669"/>
    <property type="project" value="TreeGrafter"/>
</dbReference>
<keyword evidence="3" id="KW-0804">Transcription</keyword>
<keyword evidence="2" id="KW-0238">DNA-binding</keyword>
<dbReference type="Gene3D" id="1.10.260.40">
    <property type="entry name" value="lambda repressor-like DNA-binding domains"/>
    <property type="match status" value="1"/>
</dbReference>
<accession>A0A918IYV5</accession>
<name>A0A918IYV5_9RHOB</name>
<keyword evidence="6" id="KW-1185">Reference proteome</keyword>
<sequence length="334" mass="34942">MIKDIARLAGVSTATVSRALSHPDRVSEETRALVMGVVERHGYRVNSFARSLRKQRAGAVLALVPNLGNPFFSLIIKGIQDRLQEAGVDLLVADSHSTGGAGRSPVAHLRESRADGLISLDGSLPAATLKDLVAPDTVGKVVFACEWPLSAPLPSVRSDNREGMRLAVDHVVGLGHRRVAYLTGPAGNILTDERRAGVEAALAAQGLSLPPERVDGGDFSLEAGHAAAVRLMAMTPRPTAVICASDQLAIGLISGLSALGLSVPQDVSVMGFDDIASAPYALPPLTTIRQDRLALGRAAADLLLERLADPAATEGRVLTLPVELVLRRSTAAPA</sequence>